<dbReference type="GeneID" id="73321509"/>
<proteinExistence type="predicted"/>
<dbReference type="RefSeq" id="XP_049122876.1">
    <property type="nucleotide sequence ID" value="XM_049266919.1"/>
</dbReference>
<gene>
    <name evidence="2" type="ORF">ColSpa_00707</name>
</gene>
<reference evidence="2 3" key="1">
    <citation type="submission" date="2022-03" db="EMBL/GenBank/DDBJ databases">
        <title>Genome data of Colletotrichum spp.</title>
        <authorList>
            <person name="Utami Y.D."/>
            <person name="Hiruma K."/>
        </authorList>
    </citation>
    <scope>NUCLEOTIDE SEQUENCE [LARGE SCALE GENOMIC DNA]</scope>
    <source>
        <strain evidence="2 3">MAFF 239500</strain>
    </source>
</reference>
<dbReference type="Proteomes" id="UP001055115">
    <property type="component" value="Unassembled WGS sequence"/>
</dbReference>
<evidence type="ECO:0000256" key="1">
    <source>
        <dbReference type="SAM" id="MobiDB-lite"/>
    </source>
</evidence>
<protein>
    <submittedName>
        <fullName evidence="2">Uncharacterized protein</fullName>
    </submittedName>
</protein>
<evidence type="ECO:0000313" key="2">
    <source>
        <dbReference type="EMBL" id="GKT40526.1"/>
    </source>
</evidence>
<comment type="caution">
    <text evidence="2">The sequence shown here is derived from an EMBL/GenBank/DDBJ whole genome shotgun (WGS) entry which is preliminary data.</text>
</comment>
<dbReference type="EMBL" id="BQXU01000001">
    <property type="protein sequence ID" value="GKT40526.1"/>
    <property type="molecule type" value="Genomic_DNA"/>
</dbReference>
<feature type="compositionally biased region" description="Basic and acidic residues" evidence="1">
    <location>
        <begin position="17"/>
        <end position="26"/>
    </location>
</feature>
<feature type="region of interest" description="Disordered" evidence="1">
    <location>
        <begin position="1"/>
        <end position="34"/>
    </location>
</feature>
<dbReference type="AlphaFoldDB" id="A0AA37L224"/>
<evidence type="ECO:0000313" key="3">
    <source>
        <dbReference type="Proteomes" id="UP001055115"/>
    </source>
</evidence>
<keyword evidence="3" id="KW-1185">Reference proteome</keyword>
<organism evidence="2 3">
    <name type="scientific">Colletotrichum spaethianum</name>
    <dbReference type="NCBI Taxonomy" id="700344"/>
    <lineage>
        <taxon>Eukaryota</taxon>
        <taxon>Fungi</taxon>
        <taxon>Dikarya</taxon>
        <taxon>Ascomycota</taxon>
        <taxon>Pezizomycotina</taxon>
        <taxon>Sordariomycetes</taxon>
        <taxon>Hypocreomycetidae</taxon>
        <taxon>Glomerellales</taxon>
        <taxon>Glomerellaceae</taxon>
        <taxon>Colletotrichum</taxon>
        <taxon>Colletotrichum spaethianum species complex</taxon>
    </lineage>
</organism>
<name>A0AA37L224_9PEZI</name>
<sequence length="92" mass="9876">MPGNANVSGAGFPFRWRGPDEKEQRRNNGRRLSRADCQVRGRGCNDLDQAVGDGAEVQSWTPGGHPFDFAGYPTNLETRSTGPGATVAISVE</sequence>
<accession>A0AA37L224</accession>